<dbReference type="Pfam" id="PF13304">
    <property type="entry name" value="AAA_21"/>
    <property type="match status" value="1"/>
</dbReference>
<dbReference type="PANTHER" id="PTHR43581">
    <property type="entry name" value="ATP/GTP PHOSPHATASE"/>
    <property type="match status" value="1"/>
</dbReference>
<feature type="domain" description="ATPase AAA-type core" evidence="1">
    <location>
        <begin position="25"/>
        <end position="293"/>
    </location>
</feature>
<dbReference type="OrthoDB" id="9801813at2"/>
<protein>
    <submittedName>
        <fullName evidence="3">Uncharacterized protein</fullName>
    </submittedName>
</protein>
<dbReference type="InterPro" id="IPR051396">
    <property type="entry name" value="Bact_Antivir_Def_Nuclease"/>
</dbReference>
<feature type="domain" description="OLD protein-like TOPRIM" evidence="2">
    <location>
        <begin position="344"/>
        <end position="412"/>
    </location>
</feature>
<dbReference type="KEGG" id="gax:Pan161_08260"/>
<dbReference type="InterPro" id="IPR027417">
    <property type="entry name" value="P-loop_NTPase"/>
</dbReference>
<name>A0A517V888_9PLAN</name>
<dbReference type="SUPFAM" id="SSF52540">
    <property type="entry name" value="P-loop containing nucleoside triphosphate hydrolases"/>
    <property type="match status" value="1"/>
</dbReference>
<evidence type="ECO:0000259" key="1">
    <source>
        <dbReference type="Pfam" id="PF13304"/>
    </source>
</evidence>
<dbReference type="Proteomes" id="UP000316855">
    <property type="component" value="Chromosome"/>
</dbReference>
<evidence type="ECO:0000313" key="4">
    <source>
        <dbReference type="Proteomes" id="UP000316855"/>
    </source>
</evidence>
<accession>A0A517V888</accession>
<gene>
    <name evidence="3" type="ORF">Pan161_08260</name>
</gene>
<dbReference type="AlphaFoldDB" id="A0A517V888"/>
<dbReference type="GO" id="GO:0016887">
    <property type="term" value="F:ATP hydrolysis activity"/>
    <property type="evidence" value="ECO:0007669"/>
    <property type="project" value="InterPro"/>
</dbReference>
<organism evidence="3 4">
    <name type="scientific">Gimesia algae</name>
    <dbReference type="NCBI Taxonomy" id="2527971"/>
    <lineage>
        <taxon>Bacteria</taxon>
        <taxon>Pseudomonadati</taxon>
        <taxon>Planctomycetota</taxon>
        <taxon>Planctomycetia</taxon>
        <taxon>Planctomycetales</taxon>
        <taxon>Planctomycetaceae</taxon>
        <taxon>Gimesia</taxon>
    </lineage>
</organism>
<evidence type="ECO:0000259" key="2">
    <source>
        <dbReference type="Pfam" id="PF20469"/>
    </source>
</evidence>
<dbReference type="PANTHER" id="PTHR43581:SF2">
    <property type="entry name" value="EXCINUCLEASE ATPASE SUBUNIT"/>
    <property type="match status" value="1"/>
</dbReference>
<dbReference type="Pfam" id="PF20469">
    <property type="entry name" value="OLD-like_TOPRIM"/>
    <property type="match status" value="1"/>
</dbReference>
<dbReference type="InterPro" id="IPR034139">
    <property type="entry name" value="TOPRIM_OLD"/>
</dbReference>
<proteinExistence type="predicted"/>
<keyword evidence="4" id="KW-1185">Reference proteome</keyword>
<dbReference type="InterPro" id="IPR003959">
    <property type="entry name" value="ATPase_AAA_core"/>
</dbReference>
<reference evidence="3 4" key="1">
    <citation type="submission" date="2019-02" db="EMBL/GenBank/DDBJ databases">
        <title>Deep-cultivation of Planctomycetes and their phenomic and genomic characterization uncovers novel biology.</title>
        <authorList>
            <person name="Wiegand S."/>
            <person name="Jogler M."/>
            <person name="Boedeker C."/>
            <person name="Pinto D."/>
            <person name="Vollmers J."/>
            <person name="Rivas-Marin E."/>
            <person name="Kohn T."/>
            <person name="Peeters S.H."/>
            <person name="Heuer A."/>
            <person name="Rast P."/>
            <person name="Oberbeckmann S."/>
            <person name="Bunk B."/>
            <person name="Jeske O."/>
            <person name="Meyerdierks A."/>
            <person name="Storesund J.E."/>
            <person name="Kallscheuer N."/>
            <person name="Luecker S."/>
            <person name="Lage O.M."/>
            <person name="Pohl T."/>
            <person name="Merkel B.J."/>
            <person name="Hornburger P."/>
            <person name="Mueller R.-W."/>
            <person name="Bruemmer F."/>
            <person name="Labrenz M."/>
            <person name="Spormann A.M."/>
            <person name="Op den Camp H."/>
            <person name="Overmann J."/>
            <person name="Amann R."/>
            <person name="Jetten M.S.M."/>
            <person name="Mascher T."/>
            <person name="Medema M.H."/>
            <person name="Devos D.P."/>
            <person name="Kaster A.-K."/>
            <person name="Ovreas L."/>
            <person name="Rohde M."/>
            <person name="Galperin M.Y."/>
            <person name="Jogler C."/>
        </authorList>
    </citation>
    <scope>NUCLEOTIDE SEQUENCE [LARGE SCALE GENOMIC DNA]</scope>
    <source>
        <strain evidence="3 4">Pan161</strain>
    </source>
</reference>
<dbReference type="Gene3D" id="3.40.50.300">
    <property type="entry name" value="P-loop containing nucleotide triphosphate hydrolases"/>
    <property type="match status" value="1"/>
</dbReference>
<sequence>MIKSIKLKFGSAPGNTPVEFNIAPITIFVGPNNSGKSKVLSEIKDFCNRGISHPDNLILDHITFDENVSDPNTLLQSIKRPPRPRDSIDPTKIYVGNENSQIQVHEDRILSVLKNPNSDPDLFCRAYFWYQVLKIDHQNRTGLIRDSSIQDPQGKINDVANTLFNDDNKREILREMLFRTFDKYIVLDPTLLGYLHIRFSDARPKNHLEERGFHEEAVQFHKRAKRLETYSDGVKAFTGILAQIIAGDPKVIMIDEPEAFLSPTLSFKLGKELALSASSSDKRLFVSTHSANFVMGCIQSGVPINIVRLTYHNDVPTARTLPNEMLLKLMRDPLFRSTGVLEGLFFDAVIVTEADSDRAFYQEINERLLQPTKDRGIPNCLFLNAQNKTTVHKIIKPLRELGIPAAGIVDIDIIKNGGKDWTDFMQSGYLPEASHLGLGQNRSAIDNKCKATGKCMKRDGGIDILNNADKEAASILFKQLADYGLFIVEIGELESWLKYLGVSGKKRDWLINIFEKMGEDPNAPDYVAPKADDVWAFMDVISAWFKNPKRKGIPN</sequence>
<evidence type="ECO:0000313" key="3">
    <source>
        <dbReference type="EMBL" id="QDT89199.1"/>
    </source>
</evidence>
<dbReference type="GO" id="GO:0005524">
    <property type="term" value="F:ATP binding"/>
    <property type="evidence" value="ECO:0007669"/>
    <property type="project" value="InterPro"/>
</dbReference>
<dbReference type="RefSeq" id="WP_145224290.1">
    <property type="nucleotide sequence ID" value="NZ_CP036343.1"/>
</dbReference>
<dbReference type="EMBL" id="CP036343">
    <property type="protein sequence ID" value="QDT89199.1"/>
    <property type="molecule type" value="Genomic_DNA"/>
</dbReference>